<comment type="similarity">
    <text evidence="1">Belongs to the short-chain dehydrogenases/reductases (SDR) family.</text>
</comment>
<reference evidence="3 4" key="1">
    <citation type="submission" date="2018-05" db="EMBL/GenBank/DDBJ databases">
        <title>Zavarzinia sp. HR-AS.</title>
        <authorList>
            <person name="Lee Y."/>
            <person name="Jeon C.O."/>
        </authorList>
    </citation>
    <scope>NUCLEOTIDE SEQUENCE [LARGE SCALE GENOMIC DNA]</scope>
    <source>
        <strain evidence="3 4">HR-AS</strain>
    </source>
</reference>
<dbReference type="GO" id="GO:0016491">
    <property type="term" value="F:oxidoreductase activity"/>
    <property type="evidence" value="ECO:0007669"/>
    <property type="project" value="UniProtKB-KW"/>
</dbReference>
<evidence type="ECO:0000256" key="1">
    <source>
        <dbReference type="ARBA" id="ARBA00006484"/>
    </source>
</evidence>
<keyword evidence="4" id="KW-1185">Reference proteome</keyword>
<evidence type="ECO:0000313" key="3">
    <source>
        <dbReference type="EMBL" id="PWR25258.1"/>
    </source>
</evidence>
<comment type="caution">
    <text evidence="3">The sequence shown here is derived from an EMBL/GenBank/DDBJ whole genome shotgun (WGS) entry which is preliminary data.</text>
</comment>
<dbReference type="PRINTS" id="PR00080">
    <property type="entry name" value="SDRFAMILY"/>
</dbReference>
<dbReference type="Pfam" id="PF13561">
    <property type="entry name" value="adh_short_C2"/>
    <property type="match status" value="1"/>
</dbReference>
<dbReference type="InterPro" id="IPR020904">
    <property type="entry name" value="Sc_DH/Rdtase_CS"/>
</dbReference>
<dbReference type="PROSITE" id="PS00061">
    <property type="entry name" value="ADH_SHORT"/>
    <property type="match status" value="1"/>
</dbReference>
<accession>A0A317EDZ1</accession>
<dbReference type="OrthoDB" id="9804774at2"/>
<dbReference type="PRINTS" id="PR00081">
    <property type="entry name" value="GDHRDH"/>
</dbReference>
<keyword evidence="2" id="KW-0560">Oxidoreductase</keyword>
<dbReference type="SUPFAM" id="SSF51735">
    <property type="entry name" value="NAD(P)-binding Rossmann-fold domains"/>
    <property type="match status" value="1"/>
</dbReference>
<dbReference type="InterPro" id="IPR002347">
    <property type="entry name" value="SDR_fam"/>
</dbReference>
<evidence type="ECO:0000256" key="2">
    <source>
        <dbReference type="ARBA" id="ARBA00023002"/>
    </source>
</evidence>
<protein>
    <submittedName>
        <fullName evidence="3">2,3-dihydroxy-2,3-dihydro-p-cumate dehydrogenase</fullName>
    </submittedName>
</protein>
<dbReference type="RefSeq" id="WP_109903533.1">
    <property type="nucleotide sequence ID" value="NZ_QGLE01000002.1"/>
</dbReference>
<dbReference type="AlphaFoldDB" id="A0A317EDZ1"/>
<gene>
    <name evidence="3" type="ORF">DKG74_05715</name>
</gene>
<dbReference type="InterPro" id="IPR036291">
    <property type="entry name" value="NAD(P)-bd_dom_sf"/>
</dbReference>
<organism evidence="3 4">
    <name type="scientific">Zavarzinia aquatilis</name>
    <dbReference type="NCBI Taxonomy" id="2211142"/>
    <lineage>
        <taxon>Bacteria</taxon>
        <taxon>Pseudomonadati</taxon>
        <taxon>Pseudomonadota</taxon>
        <taxon>Alphaproteobacteria</taxon>
        <taxon>Rhodospirillales</taxon>
        <taxon>Zavarziniaceae</taxon>
        <taxon>Zavarzinia</taxon>
    </lineage>
</organism>
<dbReference type="Gene3D" id="3.40.50.720">
    <property type="entry name" value="NAD(P)-binding Rossmann-like Domain"/>
    <property type="match status" value="1"/>
</dbReference>
<evidence type="ECO:0000313" key="4">
    <source>
        <dbReference type="Proteomes" id="UP000245461"/>
    </source>
</evidence>
<dbReference type="EMBL" id="QGLE01000002">
    <property type="protein sequence ID" value="PWR25258.1"/>
    <property type="molecule type" value="Genomic_DNA"/>
</dbReference>
<dbReference type="FunFam" id="3.40.50.720:FF:000173">
    <property type="entry name" value="3-oxoacyl-[acyl-carrier protein] reductase"/>
    <property type="match status" value="1"/>
</dbReference>
<dbReference type="PANTHER" id="PTHR43639">
    <property type="entry name" value="OXIDOREDUCTASE, SHORT-CHAIN DEHYDROGENASE/REDUCTASE FAMILY (AFU_ORTHOLOGUE AFUA_5G02870)"/>
    <property type="match status" value="1"/>
</dbReference>
<name>A0A317EDZ1_9PROT</name>
<dbReference type="PANTHER" id="PTHR43639:SF9">
    <property type="entry name" value="BLL5898 PROTEIN"/>
    <property type="match status" value="1"/>
</dbReference>
<dbReference type="Proteomes" id="UP000245461">
    <property type="component" value="Unassembled WGS sequence"/>
</dbReference>
<proteinExistence type="inferred from homology"/>
<sequence>MSGKLAGRVAVVTGAARGIGLAIADRLAAEGARLVLADLDEAALAAAAAELGDRHGEMPATEAGDLSQEEVAKRLIARAEEGIGALDILVNNAGGGIIRPFLDHTPETLRTTIDRNLWTAIWCSYHALPGMKRRGYGRIVNLGADSVRNGLWDHAAYNAAKGGVHGMTSGLAREFARDGITVNTVAPCAVNNEQLAAFVAKAPDVARKFIDVIPMGRAGEMAEIASMVAYLASAEASFVTGQVISVNGGSTML</sequence>